<evidence type="ECO:0000313" key="1">
    <source>
        <dbReference type="EMBL" id="KAI5675173.1"/>
    </source>
</evidence>
<protein>
    <submittedName>
        <fullName evidence="1">Uncharacterized protein</fullName>
    </submittedName>
</protein>
<accession>A0ACC0BR85</accession>
<evidence type="ECO:0000313" key="2">
    <source>
        <dbReference type="Proteomes" id="UP001060085"/>
    </source>
</evidence>
<proteinExistence type="predicted"/>
<keyword evidence="2" id="KW-1185">Reference proteome</keyword>
<reference evidence="2" key="1">
    <citation type="journal article" date="2023" name="Nat. Plants">
        <title>Single-cell RNA sequencing provides a high-resolution roadmap for understanding the multicellular compartmentation of specialized metabolism.</title>
        <authorList>
            <person name="Sun S."/>
            <person name="Shen X."/>
            <person name="Li Y."/>
            <person name="Li Y."/>
            <person name="Wang S."/>
            <person name="Li R."/>
            <person name="Zhang H."/>
            <person name="Shen G."/>
            <person name="Guo B."/>
            <person name="Wei J."/>
            <person name="Xu J."/>
            <person name="St-Pierre B."/>
            <person name="Chen S."/>
            <person name="Sun C."/>
        </authorList>
    </citation>
    <scope>NUCLEOTIDE SEQUENCE [LARGE SCALE GENOMIC DNA]</scope>
</reference>
<dbReference type="Proteomes" id="UP001060085">
    <property type="component" value="Linkage Group LG02"/>
</dbReference>
<dbReference type="EMBL" id="CM044702">
    <property type="protein sequence ID" value="KAI5675173.1"/>
    <property type="molecule type" value="Genomic_DNA"/>
</dbReference>
<comment type="caution">
    <text evidence="1">The sequence shown here is derived from an EMBL/GenBank/DDBJ whole genome shotgun (WGS) entry which is preliminary data.</text>
</comment>
<organism evidence="1 2">
    <name type="scientific">Catharanthus roseus</name>
    <name type="common">Madagascar periwinkle</name>
    <name type="synonym">Vinca rosea</name>
    <dbReference type="NCBI Taxonomy" id="4058"/>
    <lineage>
        <taxon>Eukaryota</taxon>
        <taxon>Viridiplantae</taxon>
        <taxon>Streptophyta</taxon>
        <taxon>Embryophyta</taxon>
        <taxon>Tracheophyta</taxon>
        <taxon>Spermatophyta</taxon>
        <taxon>Magnoliopsida</taxon>
        <taxon>eudicotyledons</taxon>
        <taxon>Gunneridae</taxon>
        <taxon>Pentapetalae</taxon>
        <taxon>asterids</taxon>
        <taxon>lamiids</taxon>
        <taxon>Gentianales</taxon>
        <taxon>Apocynaceae</taxon>
        <taxon>Rauvolfioideae</taxon>
        <taxon>Vinceae</taxon>
        <taxon>Catharanthinae</taxon>
        <taxon>Catharanthus</taxon>
    </lineage>
</organism>
<name>A0ACC0BR85_CATRO</name>
<gene>
    <name evidence="1" type="ORF">M9H77_06123</name>
</gene>
<sequence>MVGFQSAATSDWLGEEATFGGGSKFNDQNSNLSSAKLRWRMLKSPDQLWDKVLWMKYGDPLALVPKRGNISQIWRGIQAARGVRGTKFRPLTVVLPIERIMKKAIRIESDAADLDARNALLPRLGKRKKQQYEHFPMALPV</sequence>